<proteinExistence type="predicted"/>
<keyword evidence="1" id="KW-0812">Transmembrane</keyword>
<reference evidence="2 3" key="12">
    <citation type="journal article" date="1997" name="Virus Genes">
        <title>The DNA sequence of Chilo iridescent virus between the genome coordinates 0.101 and 0.391; similarities in coding strategy between insect and vertebrate iridoviruses.</title>
        <authorList>
            <person name="Bahr U."/>
            <person name="Tidona C.A."/>
            <person name="Darai G."/>
        </authorList>
    </citation>
    <scope>NUCLEOTIDE SEQUENCE [LARGE SCALE GENOMIC DNA]</scope>
</reference>
<reference evidence="2 3" key="4">
    <citation type="journal article" date="1988" name="Virology">
        <title>Identification and characterization of the repetitive DNA element in the genome of insect iridescent virus type 6.</title>
        <authorList>
            <person name="Fischer M."/>
            <person name="Schnitzler P."/>
            <person name="Delius H."/>
            <person name="Darai G."/>
        </authorList>
    </citation>
    <scope>NUCLEOTIDE SEQUENCE [LARGE SCALE GENOMIC DNA]</scope>
</reference>
<evidence type="ECO:0000313" key="3">
    <source>
        <dbReference type="Proteomes" id="UP000001359"/>
    </source>
</evidence>
<organism evidence="2 3">
    <name type="scientific">Invertebrate iridescent virus 6</name>
    <name type="common">IIV-6</name>
    <name type="synonym">Chilo iridescent virus</name>
    <dbReference type="NCBI Taxonomy" id="176652"/>
    <lineage>
        <taxon>Viruses</taxon>
        <taxon>Varidnaviria</taxon>
        <taxon>Bamfordvirae</taxon>
        <taxon>Nucleocytoviricota</taxon>
        <taxon>Megaviricetes</taxon>
        <taxon>Pimascovirales</taxon>
        <taxon>Pimascovirales incertae sedis</taxon>
        <taxon>Iridoviridae</taxon>
        <taxon>Betairidovirinae</taxon>
        <taxon>Iridovirus</taxon>
        <taxon>Iridovirus chilo1</taxon>
    </lineage>
</organism>
<organismHost>
    <name type="scientific">Gryllus bimaculatus</name>
    <name type="common">Two-spotted cricket</name>
    <dbReference type="NCBI Taxonomy" id="6999"/>
</organismHost>
<accession>Q91FE3</accession>
<evidence type="ECO:0000313" key="2">
    <source>
        <dbReference type="EMBL" id="AAK82241.1"/>
    </source>
</evidence>
<reference evidence="2 3" key="13">
    <citation type="journal article" date="1998" name="Virus Genes">
        <title>Identification of a thymidylate synthase gene within the genome of Chilo iridescent virus.</title>
        <authorList>
            <person name="Muller K."/>
            <person name="Tidona C.A."/>
            <person name="Bahr U."/>
            <person name="Darai G."/>
        </authorList>
    </citation>
    <scope>NUCLEOTIDE SEQUENCE [LARGE SCALE GENOMIC DNA]</scope>
</reference>
<keyword evidence="1" id="KW-0472">Membrane</keyword>
<reference evidence="2 3" key="6">
    <citation type="journal article" date="1992" name="Virus Genes">
        <title>Characterization of the third origin of DNA replication of the genome of insect iridescent virus type 6.</title>
        <authorList>
            <person name="Sonntag K.C."/>
            <person name="Darai G."/>
        </authorList>
    </citation>
    <scope>NUCLEOTIDE SEQUENCE [LARGE SCALE GENOMIC DNA]</scope>
</reference>
<feature type="transmembrane region" description="Helical" evidence="1">
    <location>
        <begin position="25"/>
        <end position="45"/>
    </location>
</feature>
<reference evidence="2 3" key="2">
    <citation type="journal article" date="1986" name="Med. Microbiol. Immunol.">
        <title>Insect iridescent virus type 6 induced toxic degenerative hepatitis in mice.</title>
        <authorList>
            <person name="Lorbacher de Ruiz H."/>
            <person name="Gelderblom H."/>
            <person name="Hofmann W."/>
            <person name="Darai G."/>
        </authorList>
    </citation>
    <scope>NUCLEOTIDE SEQUENCE [LARGE SCALE GENOMIC DNA]</scope>
</reference>
<dbReference type="OrthoDB" id="40994at10239"/>
<reference evidence="2 3" key="9">
    <citation type="journal article" date="1994" name="J. Gen. Virol.">
        <title>Insect iridescent virus type 6 encodes a polypeptide related to the largest subunit of eukaryotic RNA polymerase II.</title>
        <authorList>
            <person name="Schnitzler P."/>
            <person name="Sonntag K.C."/>
            <person name="Muller M."/>
            <person name="Janssen W."/>
            <person name="Bugert J.J."/>
            <person name="Koonin E.V."/>
            <person name="Darai G."/>
        </authorList>
    </citation>
    <scope>NUCLEOTIDE SEQUENCE [LARGE SCALE GENOMIC DNA]</scope>
</reference>
<keyword evidence="3" id="KW-1185">Reference proteome</keyword>
<reference evidence="2 3" key="7">
    <citation type="journal article" date="1993" name="J. Gen. Virol.">
        <title>Identification of the gene encoding the major capsid protein of insect iridescent virus type 6 by polymerase chain reaction.</title>
        <authorList>
            <person name="Stohwasser R."/>
            <person name="Raab K."/>
            <person name="Schnitzler P."/>
            <person name="Janssen W."/>
            <person name="Darai G."/>
        </authorList>
    </citation>
    <scope>NUCLEOTIDE SEQUENCE [LARGE SCALE GENOMIC DNA]</scope>
</reference>
<dbReference type="Proteomes" id="UP000001359">
    <property type="component" value="Segment"/>
</dbReference>
<protein>
    <submittedName>
        <fullName evidence="2">381L</fullName>
    </submittedName>
</protein>
<keyword evidence="1" id="KW-1133">Transmembrane helix</keyword>
<reference evidence="2 3" key="1">
    <citation type="journal article" date="1984" name="J. Virol.">
        <title>DNA analysis of insect iridescent virus 6: evidence for circular permutation and terminal redundancy.</title>
        <authorList>
            <person name="Delius H."/>
            <person name="Darai G."/>
            <person name="Fluegel R.M."/>
        </authorList>
    </citation>
    <scope>NUCLEOTIDE SEQUENCE [LARGE SCALE GENOMIC DNA]</scope>
</reference>
<dbReference type="RefSeq" id="NP_149844.1">
    <property type="nucleotide sequence ID" value="NC_003038.1"/>
</dbReference>
<sequence>MFPIYTVPNDPFPTAFTFVKYFNNVFVFDIQAFPAVIVLSLIVCLK</sequence>
<organismHost>
    <name type="scientific">Chilo suppressalis</name>
    <name type="common">Asiatic rice borer moth</name>
    <dbReference type="NCBI Taxonomy" id="168631"/>
</organismHost>
<organismHost>
    <name type="scientific">Spodoptera frugiperda</name>
    <name type="common">Fall armyworm</name>
    <dbReference type="NCBI Taxonomy" id="7108"/>
</organismHost>
<reference evidence="2 3" key="5">
    <citation type="journal article" date="1992" name="Virus Genes">
        <title>Identification and mapping of origins of DNA replication within the DNA sequences of the genome of insect iridescent virus type 6.</title>
        <authorList>
            <person name="Handermann M."/>
            <person name="Schnitzler P."/>
            <person name="Rosen-Wolff A."/>
            <person name="Raab K."/>
            <person name="Sonntag K.C."/>
            <person name="Darai G."/>
        </authorList>
    </citation>
    <scope>NUCLEOTIDE SEQUENCE [LARGE SCALE GENOMIC DNA]</scope>
</reference>
<organismHost>
    <name type="scientific">Acheta domesticus</name>
    <name type="common">House cricket</name>
    <dbReference type="NCBI Taxonomy" id="6997"/>
</organismHost>
<reference evidence="2 3" key="8">
    <citation type="journal article" date="1994" name="Intervirology">
        <title>Identification of the primary structure and the coding capacity of the genome of insect iridescent virus type 6 between the genome coordinates 0.310 and 0.347 (7990 bp).</title>
        <authorList>
            <person name="Sonntag K.C."/>
            <person name="Schnitzler P."/>
            <person name="Janssen W."/>
            <person name="Darai G."/>
        </authorList>
    </citation>
    <scope>NUCLEOTIDE SEQUENCE [LARGE SCALE GENOMIC DNA]</scope>
</reference>
<name>Q91FE3_IIV6</name>
<dbReference type="GeneID" id="1733131"/>
<reference evidence="2 3" key="15">
    <citation type="journal article" date="2001" name="Virology">
        <title>Analysis of the first complete DNA sequence of an invertebrate iridovirus: coding strategy of the genome of Chilo iridescent virus.</title>
        <authorList>
            <person name="Jakob N.J."/>
            <person name="Muller K."/>
            <person name="Bahr U."/>
            <person name="Darai G."/>
        </authorList>
    </citation>
    <scope>NUCLEOTIDE SEQUENCE [LARGE SCALE GENOMIC DNA]</scope>
</reference>
<reference evidence="2 3" key="3">
    <citation type="journal article" date="1987" name="Virology">
        <title>Molecular cloning and physical mapping of the genome of insect iridescent virus type 6: further evidence for circular permutation of the viral genome.</title>
        <authorList>
            <person name="Schnitzler P."/>
            <person name="Soltau J.B."/>
            <person name="Fischer M."/>
            <person name="Reisner H."/>
            <person name="Scholz J."/>
            <person name="Delius H."/>
            <person name="Darai G."/>
        </authorList>
    </citation>
    <scope>NUCLEOTIDE SEQUENCE [LARGE SCALE GENOMIC DNA]</scope>
</reference>
<reference evidence="2 3" key="14">
    <citation type="journal article" date="1999" name="Virus Genes">
        <title>Identification of a gene cluster within the genome of Chilo iridescent virus encoding enzymes involved in viral DNA replication and processing.</title>
        <authorList>
            <person name="Muller K."/>
            <person name="Tidona C.A."/>
            <person name="Darai G."/>
        </authorList>
    </citation>
    <scope>NUCLEOTIDE SEQUENCE [LARGE SCALE GENOMIC DNA]</scope>
</reference>
<evidence type="ECO:0000256" key="1">
    <source>
        <dbReference type="SAM" id="Phobius"/>
    </source>
</evidence>
<organismHost>
    <name type="scientific">Gryllus campestris</name>
    <dbReference type="NCBI Taxonomy" id="58607"/>
</organismHost>
<dbReference type="KEGG" id="vg:1733131"/>
<dbReference type="EMBL" id="AF303741">
    <property type="protein sequence ID" value="AAK82241.1"/>
    <property type="molecule type" value="Genomic_DNA"/>
</dbReference>
<reference evidence="2 3" key="10">
    <citation type="journal article" date="1994" name="Nucleic Acids Res.">
        <title>Identification of genes encoding zinc finger proteins, non-histone chromosomal HMG protein homologue, and a putative GTP phosphohydrolase in the genome of Chilo iridescent virus.</title>
        <authorList>
            <person name="Schnitzler P."/>
            <person name="Hug M."/>
            <person name="Handermann M."/>
            <person name="Janssen W."/>
            <person name="Koonin E.V."/>
            <person name="Delius H."/>
            <person name="Darai C."/>
        </authorList>
    </citation>
    <scope>NUCLEOTIDE SEQUENCE [LARGE SCALE GENOMIC DNA]</scope>
</reference>
<reference evidence="2 3" key="11">
    <citation type="journal article" date="1994" name="Virus Genes">
        <title>Chilo iridescent virus encodes a putative helicase belonging to a distinct family within the "DEAD/H" superfamily: implications for the evolution of large DNA viruses.</title>
        <authorList>
            <person name="Sonntag K.C."/>
            <person name="Schnitzler P."/>
            <person name="Koonin E.V."/>
            <person name="Darai G."/>
        </authorList>
    </citation>
    <scope>NUCLEOTIDE SEQUENCE [LARGE SCALE GENOMIC DNA]</scope>
</reference>